<dbReference type="InterPro" id="IPR036388">
    <property type="entry name" value="WH-like_DNA-bd_sf"/>
</dbReference>
<dbReference type="SMART" id="SM00345">
    <property type="entry name" value="HTH_GNTR"/>
    <property type="match status" value="1"/>
</dbReference>
<evidence type="ECO:0000256" key="1">
    <source>
        <dbReference type="ARBA" id="ARBA00023015"/>
    </source>
</evidence>
<comment type="caution">
    <text evidence="5">The sequence shown here is derived from an EMBL/GenBank/DDBJ whole genome shotgun (WGS) entry which is preliminary data.</text>
</comment>
<organism evidence="5 6">
    <name type="scientific">Stappia taiwanensis</name>
    <dbReference type="NCBI Taxonomy" id="992267"/>
    <lineage>
        <taxon>Bacteria</taxon>
        <taxon>Pseudomonadati</taxon>
        <taxon>Pseudomonadota</taxon>
        <taxon>Alphaproteobacteria</taxon>
        <taxon>Hyphomicrobiales</taxon>
        <taxon>Stappiaceae</taxon>
        <taxon>Stappia</taxon>
    </lineage>
</organism>
<dbReference type="InterPro" id="IPR036390">
    <property type="entry name" value="WH_DNA-bd_sf"/>
</dbReference>
<sequence length="244" mass="26942">MTKTDEALSRLRSDILSCRLAPGAPLVVATLTERYGLGWTPLREALSRLEAERLVISERNRGYRVAPVSAASLVDLQEARRAVESTLLRRSIEAGGAEWEGQVVAAHYLLAQTPPPDPVMAGDRIAQWEARHDAFHDALLAGDSSVWLAGFQHQIREQLTRHHRHMISGPAPRRKMDSEAAGHFQALIERTLGLAHHTELMEATLARDADRAISLLNEHIGFSLAVYAFLWPEDVQDRGSPAAG</sequence>
<dbReference type="PROSITE" id="PS50949">
    <property type="entry name" value="HTH_GNTR"/>
    <property type="match status" value="1"/>
</dbReference>
<dbReference type="GO" id="GO:0003700">
    <property type="term" value="F:DNA-binding transcription factor activity"/>
    <property type="evidence" value="ECO:0007669"/>
    <property type="project" value="InterPro"/>
</dbReference>
<dbReference type="SMART" id="SM00895">
    <property type="entry name" value="FCD"/>
    <property type="match status" value="1"/>
</dbReference>
<dbReference type="InterPro" id="IPR008920">
    <property type="entry name" value="TF_FadR/GntR_C"/>
</dbReference>
<reference evidence="5 6" key="1">
    <citation type="submission" date="2020-07" db="EMBL/GenBank/DDBJ databases">
        <authorList>
            <person name="Li M."/>
        </authorList>
    </citation>
    <scope>NUCLEOTIDE SEQUENCE [LARGE SCALE GENOMIC DNA]</scope>
    <source>
        <strain evidence="5 6">DSM 23284</strain>
    </source>
</reference>
<dbReference type="Proteomes" id="UP000559404">
    <property type="component" value="Unassembled WGS sequence"/>
</dbReference>
<dbReference type="Pfam" id="PF07729">
    <property type="entry name" value="FCD"/>
    <property type="match status" value="1"/>
</dbReference>
<dbReference type="SUPFAM" id="SSF46785">
    <property type="entry name" value="Winged helix' DNA-binding domain"/>
    <property type="match status" value="1"/>
</dbReference>
<evidence type="ECO:0000256" key="3">
    <source>
        <dbReference type="ARBA" id="ARBA00023163"/>
    </source>
</evidence>
<accession>A0A838XQG3</accession>
<dbReference type="PANTHER" id="PTHR43537">
    <property type="entry name" value="TRANSCRIPTIONAL REGULATOR, GNTR FAMILY"/>
    <property type="match status" value="1"/>
</dbReference>
<gene>
    <name evidence="5" type="ORF">H1W37_13690</name>
</gene>
<keyword evidence="6" id="KW-1185">Reference proteome</keyword>
<dbReference type="RefSeq" id="WP_181760916.1">
    <property type="nucleotide sequence ID" value="NZ_BMCR01000003.1"/>
</dbReference>
<protein>
    <submittedName>
        <fullName evidence="5">GntR family transcriptional regulator</fullName>
    </submittedName>
</protein>
<dbReference type="Pfam" id="PF00392">
    <property type="entry name" value="GntR"/>
    <property type="match status" value="1"/>
</dbReference>
<keyword evidence="1" id="KW-0805">Transcription regulation</keyword>
<dbReference type="GO" id="GO:0003677">
    <property type="term" value="F:DNA binding"/>
    <property type="evidence" value="ECO:0007669"/>
    <property type="project" value="UniProtKB-KW"/>
</dbReference>
<keyword evidence="2" id="KW-0238">DNA-binding</keyword>
<evidence type="ECO:0000259" key="4">
    <source>
        <dbReference type="PROSITE" id="PS50949"/>
    </source>
</evidence>
<dbReference type="PANTHER" id="PTHR43537:SF20">
    <property type="entry name" value="HTH-TYPE TRANSCRIPTIONAL REPRESSOR GLAR"/>
    <property type="match status" value="1"/>
</dbReference>
<dbReference type="Gene3D" id="1.10.10.10">
    <property type="entry name" value="Winged helix-like DNA-binding domain superfamily/Winged helix DNA-binding domain"/>
    <property type="match status" value="1"/>
</dbReference>
<dbReference type="InterPro" id="IPR011711">
    <property type="entry name" value="GntR_C"/>
</dbReference>
<evidence type="ECO:0000256" key="2">
    <source>
        <dbReference type="ARBA" id="ARBA00023125"/>
    </source>
</evidence>
<name>A0A838XQG3_9HYPH</name>
<dbReference type="Gene3D" id="1.20.120.530">
    <property type="entry name" value="GntR ligand-binding domain-like"/>
    <property type="match status" value="1"/>
</dbReference>
<evidence type="ECO:0000313" key="5">
    <source>
        <dbReference type="EMBL" id="MBA4612715.1"/>
    </source>
</evidence>
<evidence type="ECO:0000313" key="6">
    <source>
        <dbReference type="Proteomes" id="UP000559404"/>
    </source>
</evidence>
<dbReference type="EMBL" id="JACEON010000013">
    <property type="protein sequence ID" value="MBA4612715.1"/>
    <property type="molecule type" value="Genomic_DNA"/>
</dbReference>
<reference evidence="5 6" key="2">
    <citation type="submission" date="2020-08" db="EMBL/GenBank/DDBJ databases">
        <title>Stappia taiwanensis sp. nov., isolated from a coastal thermal spring.</title>
        <authorList>
            <person name="Kampfer P."/>
        </authorList>
    </citation>
    <scope>NUCLEOTIDE SEQUENCE [LARGE SCALE GENOMIC DNA]</scope>
    <source>
        <strain evidence="5 6">DSM 23284</strain>
    </source>
</reference>
<dbReference type="SUPFAM" id="SSF48008">
    <property type="entry name" value="GntR ligand-binding domain-like"/>
    <property type="match status" value="1"/>
</dbReference>
<dbReference type="AlphaFoldDB" id="A0A838XQG3"/>
<dbReference type="InterPro" id="IPR000524">
    <property type="entry name" value="Tscrpt_reg_HTH_GntR"/>
</dbReference>
<proteinExistence type="predicted"/>
<dbReference type="CDD" id="cd07377">
    <property type="entry name" value="WHTH_GntR"/>
    <property type="match status" value="1"/>
</dbReference>
<feature type="domain" description="HTH gntR-type" evidence="4">
    <location>
        <begin position="1"/>
        <end position="68"/>
    </location>
</feature>
<keyword evidence="3" id="KW-0804">Transcription</keyword>